<dbReference type="Gene3D" id="3.55.50.30">
    <property type="match status" value="1"/>
</dbReference>
<accession>A0ABX7QMH2</accession>
<dbReference type="Pfam" id="PF07660">
    <property type="entry name" value="STN"/>
    <property type="match status" value="1"/>
</dbReference>
<feature type="domain" description="Secretin/TonB short N-terminal" evidence="12">
    <location>
        <begin position="41"/>
        <end position="92"/>
    </location>
</feature>
<evidence type="ECO:0000259" key="12">
    <source>
        <dbReference type="SMART" id="SM00965"/>
    </source>
</evidence>
<evidence type="ECO:0000256" key="2">
    <source>
        <dbReference type="ARBA" id="ARBA00022448"/>
    </source>
</evidence>
<evidence type="ECO:0000256" key="9">
    <source>
        <dbReference type="ARBA" id="ARBA00023237"/>
    </source>
</evidence>
<keyword evidence="9 10" id="KW-0998">Cell outer membrane</keyword>
<keyword evidence="14" id="KW-1185">Reference proteome</keyword>
<keyword evidence="8 10" id="KW-0472">Membrane</keyword>
<evidence type="ECO:0000256" key="11">
    <source>
        <dbReference type="RuleBase" id="RU003357"/>
    </source>
</evidence>
<dbReference type="Pfam" id="PF00593">
    <property type="entry name" value="TonB_dep_Rec_b-barrel"/>
    <property type="match status" value="1"/>
</dbReference>
<dbReference type="PROSITE" id="PS52016">
    <property type="entry name" value="TONB_DEPENDENT_REC_3"/>
    <property type="match status" value="1"/>
</dbReference>
<dbReference type="SUPFAM" id="SSF56935">
    <property type="entry name" value="Porins"/>
    <property type="match status" value="1"/>
</dbReference>
<protein>
    <submittedName>
        <fullName evidence="13">TonB-dependent receptor</fullName>
    </submittedName>
</protein>
<dbReference type="Proteomes" id="UP000662770">
    <property type="component" value="Chromosome"/>
</dbReference>
<keyword evidence="2 10" id="KW-0813">Transport</keyword>
<evidence type="ECO:0000256" key="3">
    <source>
        <dbReference type="ARBA" id="ARBA00022452"/>
    </source>
</evidence>
<evidence type="ECO:0000256" key="4">
    <source>
        <dbReference type="ARBA" id="ARBA00022496"/>
    </source>
</evidence>
<keyword evidence="5 10" id="KW-0812">Transmembrane</keyword>
<keyword evidence="7 11" id="KW-0798">TonB box</keyword>
<organism evidence="13 14">
    <name type="scientific">Shewanella avicenniae</name>
    <dbReference type="NCBI Taxonomy" id="2814294"/>
    <lineage>
        <taxon>Bacteria</taxon>
        <taxon>Pseudomonadati</taxon>
        <taxon>Pseudomonadota</taxon>
        <taxon>Gammaproteobacteria</taxon>
        <taxon>Alteromonadales</taxon>
        <taxon>Shewanellaceae</taxon>
        <taxon>Shewanella</taxon>
    </lineage>
</organism>
<dbReference type="PANTHER" id="PTHR47234:SF2">
    <property type="entry name" value="TONB-DEPENDENT RECEPTOR"/>
    <property type="match status" value="1"/>
</dbReference>
<sequence length="1137" mass="123353">MLPLTIWAQVATTSSERIVTFNILSAPASESLKHFAEQTGLAILFPHNLVAELHTPNVNGSYSIQDGLNLLLNGTGLSGNISAKGTIFIKVAKKAGDTSPTPSLIEASKMNNSEPKFKIKKTARSVIASLLAAASATSYAQDVADDSADKKEKQPQEKITVVGSRIAGAYVGDALPVSVIGTDEIEAIGAVSGDELFRSIPQFGDVSFNQSSGQTSSNFARGDVGSVDLRNLGVGSTLVLINGRRGVNYPSSQASGTFAPVLTFNSNTIPMNGVKRVEILRDGAGAIYGSDAVAGVVNIVLNDDFEGAKVEAQYGTAEGTNMDEVNLSGTFGKSLNNGKGNISLFVNYTDRSALLASDQEFSASGDLRPLFVGTEFEGSGSLRNDSTTRPWGNFQTIGGIPVYQDGSLLTSSGGSFHVQPSMNAGCRASLGDGICLDDGSASTTSTDENTRWDARQNYPIALMPDLERLNTFAMAKYDLSDNLQLFGEASYYRGVTKSIQDSVFSIGSLQMSIPASNYWNPFGPVYFDDGTLNPNRLPGIDAPEEGLPVTISTLRYTDLGPTNVRVTAEQYRVLGGLRGNTAKWDWETAMFYSEATVDDRQEGISSTALQENLALSTPDAYNPFNGGDPLNPGSDTTISSQAAIDAISIESNRKNKTTLFQIDANASTPDLFTLWAGDVGVAVGAEFRRETQLDDRDPNVDGTNLWYDFVTGVQQDSNLYGVSPTPDNYGSRKVFSAYAELAVPLVSEEMQIPLMQSLSMQVAGRYEHYSDFGSVAKPKVSASWVVNDYVRFRGAYSEGFRAPNLEQVNASIVTRGNSRTDWVLCEADLRAGRIDNFSDCDASRVATARRSGNPDLKAEESTNWTTGIVFMPDFLPESLGHFTISADYWSIEQEGIVGVFGEGNALIVDYLERMQGSFNPDVSRREPTADDIARFAGTGIDPVGQIMYVDDMYRNLQPQKVRGIDLSLIWQKRNTEFGSFDFNLSASHLLEYSRGNPPAIEALYTARDAGLINEGTELPESSDLIEQNGNPDWRVSSSLTWSYNNLRVGTNATYVSGFYDTSLLSAGNYWHVDDHTVVNLYAQYSLPEDILMGTKVKVGIRNLFDKQPPLADETYGYYGAVHSPTPRYFYINFLTQF</sequence>
<keyword evidence="3 10" id="KW-1134">Transmembrane beta strand</keyword>
<evidence type="ECO:0000256" key="5">
    <source>
        <dbReference type="ARBA" id="ARBA00022692"/>
    </source>
</evidence>
<proteinExistence type="inferred from homology"/>
<dbReference type="EMBL" id="CP071503">
    <property type="protein sequence ID" value="QSX32574.1"/>
    <property type="molecule type" value="Genomic_DNA"/>
</dbReference>
<evidence type="ECO:0000256" key="1">
    <source>
        <dbReference type="ARBA" id="ARBA00004571"/>
    </source>
</evidence>
<keyword evidence="4" id="KW-0410">Iron transport</keyword>
<reference evidence="13 14" key="1">
    <citation type="submission" date="2021-03" db="EMBL/GenBank/DDBJ databases">
        <title>Novel species identification of genus Shewanella.</title>
        <authorList>
            <person name="Liu G."/>
            <person name="Zhang Q."/>
        </authorList>
    </citation>
    <scope>NUCLEOTIDE SEQUENCE [LARGE SCALE GENOMIC DNA]</scope>
    <source>
        <strain evidence="13 14">FJAT-51800</strain>
    </source>
</reference>
<keyword evidence="6" id="KW-0408">Iron</keyword>
<dbReference type="SMART" id="SM00965">
    <property type="entry name" value="STN"/>
    <property type="match status" value="1"/>
</dbReference>
<evidence type="ECO:0000313" key="14">
    <source>
        <dbReference type="Proteomes" id="UP000662770"/>
    </source>
</evidence>
<gene>
    <name evidence="13" type="ORF">JYB87_12505</name>
</gene>
<dbReference type="InterPro" id="IPR011662">
    <property type="entry name" value="Secretin/TonB_short_N"/>
</dbReference>
<dbReference type="InterPro" id="IPR012910">
    <property type="entry name" value="Plug_dom"/>
</dbReference>
<keyword evidence="13" id="KW-0675">Receptor</keyword>
<dbReference type="PANTHER" id="PTHR47234">
    <property type="match status" value="1"/>
</dbReference>
<dbReference type="InterPro" id="IPR036942">
    <property type="entry name" value="Beta-barrel_TonB_sf"/>
</dbReference>
<evidence type="ECO:0000256" key="6">
    <source>
        <dbReference type="ARBA" id="ARBA00023004"/>
    </source>
</evidence>
<evidence type="ECO:0000256" key="10">
    <source>
        <dbReference type="PROSITE-ProRule" id="PRU01360"/>
    </source>
</evidence>
<dbReference type="Gene3D" id="2.40.170.20">
    <property type="entry name" value="TonB-dependent receptor, beta-barrel domain"/>
    <property type="match status" value="1"/>
</dbReference>
<dbReference type="Gene3D" id="2.170.130.10">
    <property type="entry name" value="TonB-dependent receptor, plug domain"/>
    <property type="match status" value="1"/>
</dbReference>
<evidence type="ECO:0000256" key="7">
    <source>
        <dbReference type="ARBA" id="ARBA00023077"/>
    </source>
</evidence>
<evidence type="ECO:0000313" key="13">
    <source>
        <dbReference type="EMBL" id="QSX32574.1"/>
    </source>
</evidence>
<dbReference type="Pfam" id="PF07715">
    <property type="entry name" value="Plug"/>
    <property type="match status" value="1"/>
</dbReference>
<evidence type="ECO:0000256" key="8">
    <source>
        <dbReference type="ARBA" id="ARBA00023136"/>
    </source>
</evidence>
<dbReference type="InterPro" id="IPR037066">
    <property type="entry name" value="Plug_dom_sf"/>
</dbReference>
<name>A0ABX7QMH2_9GAMM</name>
<comment type="similarity">
    <text evidence="10 11">Belongs to the TonB-dependent receptor family.</text>
</comment>
<dbReference type="InterPro" id="IPR000531">
    <property type="entry name" value="Beta-barrel_TonB"/>
</dbReference>
<dbReference type="InterPro" id="IPR039426">
    <property type="entry name" value="TonB-dep_rcpt-like"/>
</dbReference>
<comment type="subcellular location">
    <subcellularLocation>
        <location evidence="1 10">Cell outer membrane</location>
        <topology evidence="1 10">Multi-pass membrane protein</topology>
    </subcellularLocation>
</comment>
<keyword evidence="4" id="KW-0406">Ion transport</keyword>